<dbReference type="GeneID" id="54583653"/>
<keyword evidence="2" id="KW-1185">Reference proteome</keyword>
<dbReference type="RefSeq" id="XP_033676949.1">
    <property type="nucleotide sequence ID" value="XM_033830323.1"/>
</dbReference>
<accession>A0A6A6HUS8</accession>
<reference evidence="1" key="1">
    <citation type="journal article" date="2020" name="Stud. Mycol.">
        <title>101 Dothideomycetes genomes: a test case for predicting lifestyles and emergence of pathogens.</title>
        <authorList>
            <person name="Haridas S."/>
            <person name="Albert R."/>
            <person name="Binder M."/>
            <person name="Bloem J."/>
            <person name="Labutti K."/>
            <person name="Salamov A."/>
            <person name="Andreopoulos B."/>
            <person name="Baker S."/>
            <person name="Barry K."/>
            <person name="Bills G."/>
            <person name="Bluhm B."/>
            <person name="Cannon C."/>
            <person name="Castanera R."/>
            <person name="Culley D."/>
            <person name="Daum C."/>
            <person name="Ezra D."/>
            <person name="Gonzalez J."/>
            <person name="Henrissat B."/>
            <person name="Kuo A."/>
            <person name="Liang C."/>
            <person name="Lipzen A."/>
            <person name="Lutzoni F."/>
            <person name="Magnuson J."/>
            <person name="Mondo S."/>
            <person name="Nolan M."/>
            <person name="Ohm R."/>
            <person name="Pangilinan J."/>
            <person name="Park H.-J."/>
            <person name="Ramirez L."/>
            <person name="Alfaro M."/>
            <person name="Sun H."/>
            <person name="Tritt A."/>
            <person name="Yoshinaga Y."/>
            <person name="Zwiers L.-H."/>
            <person name="Turgeon B."/>
            <person name="Goodwin S."/>
            <person name="Spatafora J."/>
            <person name="Crous P."/>
            <person name="Grigoriev I."/>
        </authorList>
    </citation>
    <scope>NUCLEOTIDE SEQUENCE</scope>
    <source>
        <strain evidence="1">CBS 122368</strain>
    </source>
</reference>
<name>A0A6A6HUS8_9PLEO</name>
<evidence type="ECO:0000313" key="2">
    <source>
        <dbReference type="Proteomes" id="UP000800094"/>
    </source>
</evidence>
<dbReference type="Proteomes" id="UP000800094">
    <property type="component" value="Unassembled WGS sequence"/>
</dbReference>
<dbReference type="EMBL" id="ML987209">
    <property type="protein sequence ID" value="KAF2241945.1"/>
    <property type="molecule type" value="Genomic_DNA"/>
</dbReference>
<sequence>MVLRFEQNETRFHGIAKRYLGNVLSCIASYGKRDGFHQFQMSAGLGADGGVEARRYGRRALGTEYREPGRYCNHPFAVLDSDLATRGRRSVIQLIISHKKIAAGSTVYGASSWLKHQCAEQSPPPGSRFIVVTTAGRKNSTPPDAISPPSPTSLLSLHSF</sequence>
<proteinExistence type="predicted"/>
<dbReference type="AlphaFoldDB" id="A0A6A6HUS8"/>
<gene>
    <name evidence="1" type="ORF">BU26DRAFT_524597</name>
</gene>
<evidence type="ECO:0000313" key="1">
    <source>
        <dbReference type="EMBL" id="KAF2241945.1"/>
    </source>
</evidence>
<protein>
    <submittedName>
        <fullName evidence="1">Uncharacterized protein</fullName>
    </submittedName>
</protein>
<organism evidence="1 2">
    <name type="scientific">Trematosphaeria pertusa</name>
    <dbReference type="NCBI Taxonomy" id="390896"/>
    <lineage>
        <taxon>Eukaryota</taxon>
        <taxon>Fungi</taxon>
        <taxon>Dikarya</taxon>
        <taxon>Ascomycota</taxon>
        <taxon>Pezizomycotina</taxon>
        <taxon>Dothideomycetes</taxon>
        <taxon>Pleosporomycetidae</taxon>
        <taxon>Pleosporales</taxon>
        <taxon>Massarineae</taxon>
        <taxon>Trematosphaeriaceae</taxon>
        <taxon>Trematosphaeria</taxon>
    </lineage>
</organism>